<dbReference type="EMBL" id="BAAAFZ010000008">
    <property type="protein sequence ID" value="GAA0571460.1"/>
    <property type="molecule type" value="Genomic_DNA"/>
</dbReference>
<comment type="caution">
    <text evidence="1">The sequence shown here is derived from an EMBL/GenBank/DDBJ whole genome shotgun (WGS) entry which is preliminary data.</text>
</comment>
<name>A0ABP3PSK6_9PROT</name>
<accession>A0ABP3PSK6</accession>
<organism evidence="1 2">
    <name type="scientific">Craurococcus roseus</name>
    <dbReference type="NCBI Taxonomy" id="77585"/>
    <lineage>
        <taxon>Bacteria</taxon>
        <taxon>Pseudomonadati</taxon>
        <taxon>Pseudomonadota</taxon>
        <taxon>Alphaproteobacteria</taxon>
        <taxon>Acetobacterales</taxon>
        <taxon>Acetobacteraceae</taxon>
        <taxon>Craurococcus</taxon>
    </lineage>
</organism>
<dbReference type="Pfam" id="PF22817">
    <property type="entry name" value="ApeP-like"/>
    <property type="match status" value="1"/>
</dbReference>
<evidence type="ECO:0008006" key="3">
    <source>
        <dbReference type="Google" id="ProtNLM"/>
    </source>
</evidence>
<proteinExistence type="predicted"/>
<dbReference type="Gene3D" id="3.10.129.10">
    <property type="entry name" value="Hotdog Thioesterase"/>
    <property type="match status" value="1"/>
</dbReference>
<evidence type="ECO:0000313" key="2">
    <source>
        <dbReference type="Proteomes" id="UP001501588"/>
    </source>
</evidence>
<dbReference type="SUPFAM" id="SSF54637">
    <property type="entry name" value="Thioesterase/thiol ester dehydrase-isomerase"/>
    <property type="match status" value="1"/>
</dbReference>
<dbReference type="InterPro" id="IPR029069">
    <property type="entry name" value="HotDog_dom_sf"/>
</dbReference>
<evidence type="ECO:0000313" key="1">
    <source>
        <dbReference type="EMBL" id="GAA0571460.1"/>
    </source>
</evidence>
<reference evidence="2" key="1">
    <citation type="journal article" date="2019" name="Int. J. Syst. Evol. Microbiol.">
        <title>The Global Catalogue of Microorganisms (GCM) 10K type strain sequencing project: providing services to taxonomists for standard genome sequencing and annotation.</title>
        <authorList>
            <consortium name="The Broad Institute Genomics Platform"/>
            <consortium name="The Broad Institute Genome Sequencing Center for Infectious Disease"/>
            <person name="Wu L."/>
            <person name="Ma J."/>
        </authorList>
    </citation>
    <scope>NUCLEOTIDE SEQUENCE [LARGE SCALE GENOMIC DNA]</scope>
    <source>
        <strain evidence="2">JCM 9933</strain>
    </source>
</reference>
<protein>
    <recommendedName>
        <fullName evidence="3">3-hydroxylacyl-ACP dehydratase</fullName>
    </recommendedName>
</protein>
<dbReference type="RefSeq" id="WP_343893824.1">
    <property type="nucleotide sequence ID" value="NZ_BAAAFZ010000008.1"/>
</dbReference>
<keyword evidence="2" id="KW-1185">Reference proteome</keyword>
<gene>
    <name evidence="1" type="ORF">GCM10009416_07600</name>
</gene>
<dbReference type="InterPro" id="IPR016776">
    <property type="entry name" value="ApeP-like_dehydratase"/>
</dbReference>
<dbReference type="Proteomes" id="UP001501588">
    <property type="component" value="Unassembled WGS sequence"/>
</dbReference>
<sequence>MGLTPPLGRDAIARLVPHGGAMCLLDRALAWDADSIACEADGHRDPANPLRRDGRLPAVCGVEYALQAMALHGALAAGGTAQPMGYLSSLRDVSLGGAERLDTLAGPLGIRARALAAETGGFIYRFEVENRGRILLAGQAAIILPPRRA</sequence>